<evidence type="ECO:0000313" key="1">
    <source>
        <dbReference type="EMBL" id="EFE48736.1"/>
    </source>
</evidence>
<evidence type="ECO:0000313" key="2">
    <source>
        <dbReference type="Proteomes" id="UP000005536"/>
    </source>
</evidence>
<reference evidence="1 2" key="1">
    <citation type="submission" date="2010-02" db="EMBL/GenBank/DDBJ databases">
        <authorList>
            <person name="Weinstock G."/>
            <person name="Sodergren E."/>
            <person name="Clifton S."/>
            <person name="Fulton L."/>
            <person name="Fulton B."/>
            <person name="Courtney L."/>
            <person name="Fronick C."/>
            <person name="Harrison M."/>
            <person name="Strong C."/>
            <person name="Farmer C."/>
            <person name="Delahaunty K."/>
            <person name="Markovic C."/>
            <person name="Hall O."/>
            <person name="Minx P."/>
            <person name="Tomlinson C."/>
            <person name="Mitreva M."/>
            <person name="Nelson J."/>
            <person name="Hou S."/>
            <person name="Wollam A."/>
            <person name="Pepin K.H."/>
            <person name="Johnson M."/>
            <person name="Bhonagiri V."/>
            <person name="Zhang X."/>
            <person name="Suruliraj S."/>
            <person name="Warren W."/>
            <person name="Chinwalla A."/>
            <person name="Mardis E.R."/>
            <person name="Wilson R.K."/>
        </authorList>
    </citation>
    <scope>NUCLEOTIDE SEQUENCE [LARGE SCALE GENOMIC DNA]</scope>
    <source>
        <strain evidence="1 2">ATCC 29315</strain>
    </source>
</reference>
<proteinExistence type="predicted"/>
<dbReference type="AlphaFoldDB" id="D4DUF3"/>
<organism evidence="1 2">
    <name type="scientific">Neisseria elongata subsp. glycolytica ATCC 29315</name>
    <dbReference type="NCBI Taxonomy" id="546263"/>
    <lineage>
        <taxon>Bacteria</taxon>
        <taxon>Pseudomonadati</taxon>
        <taxon>Pseudomonadota</taxon>
        <taxon>Betaproteobacteria</taxon>
        <taxon>Neisseriales</taxon>
        <taxon>Neisseriaceae</taxon>
        <taxon>Neisseria</taxon>
    </lineage>
</organism>
<dbReference type="Proteomes" id="UP000005536">
    <property type="component" value="Unassembled WGS sequence"/>
</dbReference>
<comment type="caution">
    <text evidence="1">The sequence shown here is derived from an EMBL/GenBank/DDBJ whole genome shotgun (WGS) entry which is preliminary data.</text>
</comment>
<name>D4DUF3_NEIEG</name>
<gene>
    <name evidence="1" type="ORF">NEIELOOT_02713</name>
</gene>
<protein>
    <submittedName>
        <fullName evidence="1">Uncharacterized protein</fullName>
    </submittedName>
</protein>
<dbReference type="EMBL" id="ADBF01000253">
    <property type="protein sequence ID" value="EFE48736.1"/>
    <property type="molecule type" value="Genomic_DNA"/>
</dbReference>
<accession>D4DUF3</accession>
<sequence length="58" mass="6912">MRGLCKPFFRRPHLSWRPPESFNCLIYCLLFKYFTACFLARVQPCLLPKWSKINCISA</sequence>